<feature type="transmembrane region" description="Helical" evidence="13">
    <location>
        <begin position="49"/>
        <end position="82"/>
    </location>
</feature>
<dbReference type="GO" id="GO:0015297">
    <property type="term" value="F:antiporter activity"/>
    <property type="evidence" value="ECO:0007669"/>
    <property type="project" value="UniProtKB-KW"/>
</dbReference>
<evidence type="ECO:0000256" key="10">
    <source>
        <dbReference type="ARBA" id="ARBA00023065"/>
    </source>
</evidence>
<reference evidence="15" key="1">
    <citation type="submission" date="2016-11" db="EMBL/GenBank/DDBJ databases">
        <authorList>
            <person name="Varghese N."/>
            <person name="Submissions S."/>
        </authorList>
    </citation>
    <scope>NUCLEOTIDE SEQUENCE</scope>
    <source>
        <strain evidence="15">DSM 4029</strain>
    </source>
</reference>
<evidence type="ECO:0000313" key="17">
    <source>
        <dbReference type="Proteomes" id="UP000474718"/>
    </source>
</evidence>
<evidence type="ECO:0000313" key="16">
    <source>
        <dbReference type="Proteomes" id="UP000184089"/>
    </source>
</evidence>
<evidence type="ECO:0000256" key="3">
    <source>
        <dbReference type="ARBA" id="ARBA00010199"/>
    </source>
</evidence>
<dbReference type="Proteomes" id="UP000184089">
    <property type="component" value="Unassembled WGS sequence"/>
</dbReference>
<dbReference type="NCBIfam" id="TIGR00797">
    <property type="entry name" value="matE"/>
    <property type="match status" value="1"/>
</dbReference>
<dbReference type="Pfam" id="PF01554">
    <property type="entry name" value="MatE"/>
    <property type="match status" value="2"/>
</dbReference>
<proteinExistence type="inferred from homology"/>
<dbReference type="PANTHER" id="PTHR43298:SF2">
    <property type="entry name" value="FMN_FAD EXPORTER YEEO-RELATED"/>
    <property type="match status" value="1"/>
</dbReference>
<keyword evidence="5" id="KW-0813">Transport</keyword>
<dbReference type="Proteomes" id="UP000474718">
    <property type="component" value="Unassembled WGS sequence"/>
</dbReference>
<keyword evidence="17" id="KW-1185">Reference proteome</keyword>
<evidence type="ECO:0000256" key="5">
    <source>
        <dbReference type="ARBA" id="ARBA00022448"/>
    </source>
</evidence>
<evidence type="ECO:0000256" key="8">
    <source>
        <dbReference type="ARBA" id="ARBA00022692"/>
    </source>
</evidence>
<name>A0AAQ1MDL5_9FIRM</name>
<keyword evidence="9 13" id="KW-1133">Transmembrane helix</keyword>
<feature type="transmembrane region" description="Helical" evidence="13">
    <location>
        <begin position="169"/>
        <end position="189"/>
    </location>
</feature>
<reference evidence="16" key="2">
    <citation type="submission" date="2016-11" db="EMBL/GenBank/DDBJ databases">
        <authorList>
            <person name="Jaros S."/>
            <person name="Januszkiewicz K."/>
            <person name="Wedrychowicz H."/>
        </authorList>
    </citation>
    <scope>NUCLEOTIDE SEQUENCE [LARGE SCALE GENOMIC DNA]</scope>
    <source>
        <strain evidence="16">DSM 4029</strain>
    </source>
</reference>
<comment type="subcellular location">
    <subcellularLocation>
        <location evidence="2">Cell membrane</location>
        <topology evidence="2">Multi-pass membrane protein</topology>
    </subcellularLocation>
</comment>
<evidence type="ECO:0000256" key="9">
    <source>
        <dbReference type="ARBA" id="ARBA00022989"/>
    </source>
</evidence>
<gene>
    <name evidence="14" type="ORF">GT747_13175</name>
    <name evidence="15" type="ORF">SAMN05444424_1328</name>
</gene>
<protein>
    <recommendedName>
        <fullName evidence="4">Probable multidrug resistance protein NorM</fullName>
    </recommendedName>
    <alternativeName>
        <fullName evidence="12">Multidrug-efflux transporter</fullName>
    </alternativeName>
</protein>
<dbReference type="EMBL" id="FQVY01000002">
    <property type="protein sequence ID" value="SHG06194.1"/>
    <property type="molecule type" value="Genomic_DNA"/>
</dbReference>
<keyword evidence="11 13" id="KW-0472">Membrane</keyword>
<feature type="transmembrane region" description="Helical" evidence="13">
    <location>
        <begin position="136"/>
        <end position="157"/>
    </location>
</feature>
<dbReference type="PANTHER" id="PTHR43298">
    <property type="entry name" value="MULTIDRUG RESISTANCE PROTEIN NORM-RELATED"/>
    <property type="match status" value="1"/>
</dbReference>
<evidence type="ECO:0000256" key="7">
    <source>
        <dbReference type="ARBA" id="ARBA00022475"/>
    </source>
</evidence>
<dbReference type="GO" id="GO:0005886">
    <property type="term" value="C:plasma membrane"/>
    <property type="evidence" value="ECO:0007669"/>
    <property type="project" value="UniProtKB-SubCell"/>
</dbReference>
<dbReference type="AlphaFoldDB" id="A0AAQ1MDL5"/>
<feature type="transmembrane region" description="Helical" evidence="13">
    <location>
        <begin position="94"/>
        <end position="116"/>
    </location>
</feature>
<organism evidence="15 16">
    <name type="scientific">Bittarella massiliensis</name>
    <name type="common">ex Durand et al. 2017</name>
    <dbReference type="NCBI Taxonomy" id="1720313"/>
    <lineage>
        <taxon>Bacteria</taxon>
        <taxon>Bacillati</taxon>
        <taxon>Bacillota</taxon>
        <taxon>Clostridia</taxon>
        <taxon>Eubacteriales</taxon>
        <taxon>Oscillospiraceae</taxon>
        <taxon>Bittarella (ex Durand et al. 2017)</taxon>
    </lineage>
</organism>
<dbReference type="GO" id="GO:0006811">
    <property type="term" value="P:monoatomic ion transport"/>
    <property type="evidence" value="ECO:0007669"/>
    <property type="project" value="UniProtKB-KW"/>
</dbReference>
<evidence type="ECO:0000256" key="12">
    <source>
        <dbReference type="ARBA" id="ARBA00031636"/>
    </source>
</evidence>
<feature type="transmembrane region" description="Helical" evidence="13">
    <location>
        <begin position="357"/>
        <end position="377"/>
    </location>
</feature>
<dbReference type="InterPro" id="IPR002528">
    <property type="entry name" value="MATE_fam"/>
</dbReference>
<dbReference type="InterPro" id="IPR050222">
    <property type="entry name" value="MATE_MdtK"/>
</dbReference>
<sequence length="452" mass="48173">MSSVTDMTRGKPLQLILRFTLPLFVGNLFQQLYNVVDSIVVGRFVSKDALAAVGASFSLMNFITAILIGICMGCGVVFSQYFGAGDIPRLKRAVSTALLFAGGLTVALTALSLAFAGPLLRLIQIPEEIFELTRGYILIIFGGLPFVFLYNAGAFLLRSLGNSKVPLYFLILSTALNIVLDLLFVVGFGMGVQGAALATVAAQAVSSVCCILYCLKKLTLLRYAKGEFCFDRAIFGKIASYGVLTSVQQSIMNLGILAVQGIVNTFGTNVIAAFTVAVKIEAFAYLPVQDFGNAFSTYVAQNKGGGRMDRIRQGTKVCIGTILCACFVISLAVVVFARPLMGIFLAPEEGAVIATGVNYLRVVAPFYALIGFLFMHYGFYRGLGDLPMSILLTVISLGLRVALAAALSIPFGPAGIWWSIPIGWLCADLVGFAKMGRSLRGAAGEDLPKKAG</sequence>
<evidence type="ECO:0000256" key="6">
    <source>
        <dbReference type="ARBA" id="ARBA00022449"/>
    </source>
</evidence>
<evidence type="ECO:0000256" key="2">
    <source>
        <dbReference type="ARBA" id="ARBA00004651"/>
    </source>
</evidence>
<comment type="function">
    <text evidence="1">Multidrug efflux pump.</text>
</comment>
<dbReference type="GO" id="GO:0042910">
    <property type="term" value="F:xenobiotic transmembrane transporter activity"/>
    <property type="evidence" value="ECO:0007669"/>
    <property type="project" value="InterPro"/>
</dbReference>
<keyword evidence="8 13" id="KW-0812">Transmembrane</keyword>
<evidence type="ECO:0000256" key="13">
    <source>
        <dbReference type="SAM" id="Phobius"/>
    </source>
</evidence>
<reference evidence="14 17" key="3">
    <citation type="journal article" date="2019" name="Nat. Med.">
        <title>A library of human gut bacterial isolates paired with longitudinal multiomics data enables mechanistic microbiome research.</title>
        <authorList>
            <person name="Poyet M."/>
            <person name="Groussin M."/>
            <person name="Gibbons S.M."/>
            <person name="Avila-Pacheco J."/>
            <person name="Jiang X."/>
            <person name="Kearney S.M."/>
            <person name="Perrotta A.R."/>
            <person name="Berdy B."/>
            <person name="Zhao S."/>
            <person name="Lieberman T.D."/>
            <person name="Swanson P.K."/>
            <person name="Smith M."/>
            <person name="Roesemann S."/>
            <person name="Alexander J.E."/>
            <person name="Rich S.A."/>
            <person name="Livny J."/>
            <person name="Vlamakis H."/>
            <person name="Clish C."/>
            <person name="Bullock K."/>
            <person name="Deik A."/>
            <person name="Scott J."/>
            <person name="Pierce K.A."/>
            <person name="Xavier R.J."/>
            <person name="Alm E.J."/>
        </authorList>
    </citation>
    <scope>NUCLEOTIDE SEQUENCE [LARGE SCALE GENOMIC DNA]</scope>
    <source>
        <strain evidence="14 17">BIOML-A2</strain>
    </source>
</reference>
<dbReference type="EMBL" id="WWVX01000009">
    <property type="protein sequence ID" value="MZL70703.1"/>
    <property type="molecule type" value="Genomic_DNA"/>
</dbReference>
<feature type="transmembrane region" description="Helical" evidence="13">
    <location>
        <begin position="195"/>
        <end position="215"/>
    </location>
</feature>
<dbReference type="CDD" id="cd13138">
    <property type="entry name" value="MATE_yoeA_like"/>
    <property type="match status" value="1"/>
</dbReference>
<dbReference type="RefSeq" id="WP_021660610.1">
    <property type="nucleotide sequence ID" value="NZ_FQVY01000002.1"/>
</dbReference>
<evidence type="ECO:0000256" key="4">
    <source>
        <dbReference type="ARBA" id="ARBA00020268"/>
    </source>
</evidence>
<feature type="transmembrane region" description="Helical" evidence="13">
    <location>
        <begin position="317"/>
        <end position="337"/>
    </location>
</feature>
<keyword evidence="7" id="KW-1003">Cell membrane</keyword>
<evidence type="ECO:0000256" key="11">
    <source>
        <dbReference type="ARBA" id="ARBA00023136"/>
    </source>
</evidence>
<dbReference type="InterPro" id="IPR048279">
    <property type="entry name" value="MdtK-like"/>
</dbReference>
<dbReference type="PIRSF" id="PIRSF006603">
    <property type="entry name" value="DinF"/>
    <property type="match status" value="1"/>
</dbReference>
<keyword evidence="6" id="KW-0050">Antiport</keyword>
<evidence type="ECO:0000256" key="1">
    <source>
        <dbReference type="ARBA" id="ARBA00003408"/>
    </source>
</evidence>
<evidence type="ECO:0000313" key="15">
    <source>
        <dbReference type="EMBL" id="SHG06194.1"/>
    </source>
</evidence>
<accession>A0AAQ1MDL5</accession>
<comment type="similarity">
    <text evidence="3">Belongs to the multi antimicrobial extrusion (MATE) (TC 2.A.66.1) family.</text>
</comment>
<comment type="caution">
    <text evidence="15">The sequence shown here is derived from an EMBL/GenBank/DDBJ whole genome shotgun (WGS) entry which is preliminary data.</text>
</comment>
<evidence type="ECO:0000313" key="14">
    <source>
        <dbReference type="EMBL" id="MZL70703.1"/>
    </source>
</evidence>
<feature type="transmembrane region" description="Helical" evidence="13">
    <location>
        <begin position="415"/>
        <end position="433"/>
    </location>
</feature>
<keyword evidence="10" id="KW-0406">Ion transport</keyword>
<feature type="transmembrane region" description="Helical" evidence="13">
    <location>
        <begin position="389"/>
        <end position="409"/>
    </location>
</feature>